<keyword evidence="1" id="KW-0175">Coiled coil</keyword>
<dbReference type="Proteomes" id="UP000005090">
    <property type="component" value="Chromosome"/>
</dbReference>
<dbReference type="InterPro" id="IPR053756">
    <property type="entry name" value="Toxin_immunity_effector"/>
</dbReference>
<accession>H8GJ12</accession>
<feature type="coiled-coil region" evidence="1">
    <location>
        <begin position="20"/>
        <end position="72"/>
    </location>
</feature>
<protein>
    <submittedName>
        <fullName evidence="2">Uncharacterized protein</fullName>
    </submittedName>
</protein>
<organism evidence="2 3">
    <name type="scientific">Methylomicrobium album BG8</name>
    <dbReference type="NCBI Taxonomy" id="686340"/>
    <lineage>
        <taxon>Bacteria</taxon>
        <taxon>Pseudomonadati</taxon>
        <taxon>Pseudomonadota</taxon>
        <taxon>Gammaproteobacteria</taxon>
        <taxon>Methylococcales</taxon>
        <taxon>Methylococcaceae</taxon>
        <taxon>Methylomicrobium</taxon>
    </lineage>
</organism>
<dbReference type="HOGENOM" id="CLU_2451156_0_0_6"/>
<keyword evidence="3" id="KW-1185">Reference proteome</keyword>
<name>H8GJ12_METAL</name>
<gene>
    <name evidence="2" type="ORF">Metal_3881</name>
</gene>
<proteinExistence type="predicted"/>
<evidence type="ECO:0000256" key="1">
    <source>
        <dbReference type="SAM" id="Coils"/>
    </source>
</evidence>
<dbReference type="EMBL" id="CM001475">
    <property type="protein sequence ID" value="EIC31519.1"/>
    <property type="molecule type" value="Genomic_DNA"/>
</dbReference>
<dbReference type="Gene3D" id="1.10.287.2500">
    <property type="match status" value="1"/>
</dbReference>
<dbReference type="AlphaFoldDB" id="H8GJ12"/>
<reference evidence="2 3" key="1">
    <citation type="journal article" date="2013" name="Genome Announc.">
        <title>Genome Sequence of the Obligate Gammaproteobacterial Methanotroph Methylomicrobium album Strain BG8.</title>
        <authorList>
            <person name="Kits K.D."/>
            <person name="Kalyuzhnaya M.G."/>
            <person name="Klotz M.G."/>
            <person name="Jetten M.S."/>
            <person name="Op den Camp H.J."/>
            <person name="Vuilleumier S."/>
            <person name="Bringel F."/>
            <person name="Dispirito A.A."/>
            <person name="Murrell J.C."/>
            <person name="Bruce D."/>
            <person name="Cheng J.F."/>
            <person name="Copeland A."/>
            <person name="Goodwin L."/>
            <person name="Hauser L."/>
            <person name="Lajus A."/>
            <person name="Land M.L."/>
            <person name="Lapidus A."/>
            <person name="Lucas S."/>
            <person name="Medigue C."/>
            <person name="Pitluck S."/>
            <person name="Woyke T."/>
            <person name="Zeytun A."/>
            <person name="Stein L.Y."/>
        </authorList>
    </citation>
    <scope>NUCLEOTIDE SEQUENCE [LARGE SCALE GENOMIC DNA]</scope>
    <source>
        <strain evidence="2 3">BG8</strain>
    </source>
</reference>
<evidence type="ECO:0000313" key="2">
    <source>
        <dbReference type="EMBL" id="EIC31519.1"/>
    </source>
</evidence>
<dbReference type="RefSeq" id="WP_005374922.1">
    <property type="nucleotide sequence ID" value="NZ_CM001475.1"/>
</dbReference>
<sequence>MRSISERDLSVVIPILAAKIHDLNGELNALNASIQELDDEKIDEKCNLQETIEQYYDVLEALQAEYESALAEGINLPSYEQLIRKFELY</sequence>
<evidence type="ECO:0000313" key="3">
    <source>
        <dbReference type="Proteomes" id="UP000005090"/>
    </source>
</evidence>